<reference evidence="1 2" key="2">
    <citation type="journal article" date="2022" name="Mol. Ecol. Resour.">
        <title>The genomes of chicory, endive, great burdock and yacon provide insights into Asteraceae paleo-polyploidization history and plant inulin production.</title>
        <authorList>
            <person name="Fan W."/>
            <person name="Wang S."/>
            <person name="Wang H."/>
            <person name="Wang A."/>
            <person name="Jiang F."/>
            <person name="Liu H."/>
            <person name="Zhao H."/>
            <person name="Xu D."/>
            <person name="Zhang Y."/>
        </authorList>
    </citation>
    <scope>NUCLEOTIDE SEQUENCE [LARGE SCALE GENOMIC DNA]</scope>
    <source>
        <strain evidence="2">cv. Punajuju</strain>
        <tissue evidence="1">Leaves</tissue>
    </source>
</reference>
<gene>
    <name evidence="1" type="ORF">L2E82_04185</name>
</gene>
<reference evidence="2" key="1">
    <citation type="journal article" date="2022" name="Mol. Ecol. Resour.">
        <title>The genomes of chicory, endive, great burdock and yacon provide insights into Asteraceae palaeo-polyploidization history and plant inulin production.</title>
        <authorList>
            <person name="Fan W."/>
            <person name="Wang S."/>
            <person name="Wang H."/>
            <person name="Wang A."/>
            <person name="Jiang F."/>
            <person name="Liu H."/>
            <person name="Zhao H."/>
            <person name="Xu D."/>
            <person name="Zhang Y."/>
        </authorList>
    </citation>
    <scope>NUCLEOTIDE SEQUENCE [LARGE SCALE GENOMIC DNA]</scope>
    <source>
        <strain evidence="2">cv. Punajuju</strain>
    </source>
</reference>
<dbReference type="Proteomes" id="UP001055811">
    <property type="component" value="Linkage Group LG01"/>
</dbReference>
<evidence type="ECO:0000313" key="1">
    <source>
        <dbReference type="EMBL" id="KAI3790834.1"/>
    </source>
</evidence>
<sequence length="320" mass="36347">MTVLIGEEKVTIRIEEIDGRIFELGFPVQNDQKKAMADTDEDEDSLVSSDDEIPIGFSDGEEEESDEESRVQESSYMASSNKENIGKRKEEARADDFIEGAARLFEIKNVEESLESKEENNSEKEIINTPVVGPLFCGDTEDNTEHKGPSCESPNGKSISPVGKMEKENKENEQEDTEAQNKAFEGISDKLKVLLSKEMPLKEKIMILEKKTGYYRDDIDICEEKEKNPKKGNHFNRIVTGEKRITRSQMKQLINKEIADWKSTNSNTISDRSESSVKIGIEQRLEEIGDQCGFKRNKENERGRSKANYEEKKGENTGKK</sequence>
<evidence type="ECO:0000313" key="2">
    <source>
        <dbReference type="Proteomes" id="UP001055811"/>
    </source>
</evidence>
<comment type="caution">
    <text evidence="1">The sequence shown here is derived from an EMBL/GenBank/DDBJ whole genome shotgun (WGS) entry which is preliminary data.</text>
</comment>
<name>A0ACB9H559_CICIN</name>
<organism evidence="1 2">
    <name type="scientific">Cichorium intybus</name>
    <name type="common">Chicory</name>
    <dbReference type="NCBI Taxonomy" id="13427"/>
    <lineage>
        <taxon>Eukaryota</taxon>
        <taxon>Viridiplantae</taxon>
        <taxon>Streptophyta</taxon>
        <taxon>Embryophyta</taxon>
        <taxon>Tracheophyta</taxon>
        <taxon>Spermatophyta</taxon>
        <taxon>Magnoliopsida</taxon>
        <taxon>eudicotyledons</taxon>
        <taxon>Gunneridae</taxon>
        <taxon>Pentapetalae</taxon>
        <taxon>asterids</taxon>
        <taxon>campanulids</taxon>
        <taxon>Asterales</taxon>
        <taxon>Asteraceae</taxon>
        <taxon>Cichorioideae</taxon>
        <taxon>Cichorieae</taxon>
        <taxon>Cichoriinae</taxon>
        <taxon>Cichorium</taxon>
    </lineage>
</organism>
<accession>A0ACB9H559</accession>
<dbReference type="EMBL" id="CM042009">
    <property type="protein sequence ID" value="KAI3790834.1"/>
    <property type="molecule type" value="Genomic_DNA"/>
</dbReference>
<keyword evidence="2" id="KW-1185">Reference proteome</keyword>
<protein>
    <submittedName>
        <fullName evidence="1">Uncharacterized protein</fullName>
    </submittedName>
</protein>
<proteinExistence type="predicted"/>